<organism evidence="1 2">
    <name type="scientific">Ambrosiozyma monospora</name>
    <name type="common">Yeast</name>
    <name type="synonym">Endomycopsis monosporus</name>
    <dbReference type="NCBI Taxonomy" id="43982"/>
    <lineage>
        <taxon>Eukaryota</taxon>
        <taxon>Fungi</taxon>
        <taxon>Dikarya</taxon>
        <taxon>Ascomycota</taxon>
        <taxon>Saccharomycotina</taxon>
        <taxon>Pichiomycetes</taxon>
        <taxon>Pichiales</taxon>
        <taxon>Pichiaceae</taxon>
        <taxon>Ambrosiozyma</taxon>
    </lineage>
</organism>
<comment type="caution">
    <text evidence="1">The sequence shown here is derived from an EMBL/GenBank/DDBJ whole genome shotgun (WGS) entry which is preliminary data.</text>
</comment>
<sequence>MLKLFDKKLNIRIRLSQLAHLEVGDRPKKTTTTIHNFNSTNFTKSPSDPQRTTDNSQLTINNNSTSIMSYHKVCLFKPEFTRCLCFAITIPASALKGIASLFQIQCEDRQTHDNKILKCTGYLELQRLSHFISFSN</sequence>
<keyword evidence="2" id="KW-1185">Reference proteome</keyword>
<dbReference type="Proteomes" id="UP001165063">
    <property type="component" value="Unassembled WGS sequence"/>
</dbReference>
<protein>
    <submittedName>
        <fullName evidence="1">Unnamed protein product</fullName>
    </submittedName>
</protein>
<proteinExistence type="predicted"/>
<dbReference type="AlphaFoldDB" id="A0A9W6Z4S7"/>
<evidence type="ECO:0000313" key="2">
    <source>
        <dbReference type="Proteomes" id="UP001165063"/>
    </source>
</evidence>
<accession>A0A9W6Z4S7</accession>
<reference evidence="1" key="1">
    <citation type="submission" date="2023-04" db="EMBL/GenBank/DDBJ databases">
        <title>Ambrosiozyma monospora NBRC 1965.</title>
        <authorList>
            <person name="Ichikawa N."/>
            <person name="Sato H."/>
            <person name="Tonouchi N."/>
        </authorList>
    </citation>
    <scope>NUCLEOTIDE SEQUENCE</scope>
    <source>
        <strain evidence="1">NBRC 1965</strain>
    </source>
</reference>
<name>A0A9W6Z4S7_AMBMO</name>
<gene>
    <name evidence="1" type="ORF">Amon01_000672000</name>
</gene>
<evidence type="ECO:0000313" key="1">
    <source>
        <dbReference type="EMBL" id="GMG44175.1"/>
    </source>
</evidence>
<dbReference type="EMBL" id="BSXU01004444">
    <property type="protein sequence ID" value="GMG44175.1"/>
    <property type="molecule type" value="Genomic_DNA"/>
</dbReference>